<feature type="transmembrane region" description="Helical" evidence="1">
    <location>
        <begin position="50"/>
        <end position="68"/>
    </location>
</feature>
<evidence type="ECO:0000313" key="2">
    <source>
        <dbReference type="EMBL" id="OXT06414.1"/>
    </source>
</evidence>
<dbReference type="RefSeq" id="WP_094046087.1">
    <property type="nucleotide sequence ID" value="NZ_NKHD01000030.1"/>
</dbReference>
<dbReference type="AlphaFoldDB" id="A0A231VE33"/>
<name>A0A231VE33_THETR</name>
<reference evidence="2 3" key="1">
    <citation type="submission" date="2017-06" db="EMBL/GenBank/DDBJ databases">
        <title>Isolation and characterization of a thermophilic and butanogenic Thermoanaerobacterium thermosaccharolyticum M5 capable of efficient degradation of hemicellulose.</title>
        <authorList>
            <person name="Xin F."/>
            <person name="Jiang Y."/>
        </authorList>
    </citation>
    <scope>NUCLEOTIDE SEQUENCE [LARGE SCALE GENOMIC DNA]</scope>
    <source>
        <strain evidence="2 3">M5</strain>
    </source>
</reference>
<proteinExistence type="predicted"/>
<gene>
    <name evidence="2" type="ORF">CE561_10675</name>
</gene>
<keyword evidence="1" id="KW-0812">Transmembrane</keyword>
<evidence type="ECO:0000313" key="3">
    <source>
        <dbReference type="Proteomes" id="UP000215301"/>
    </source>
</evidence>
<organism evidence="2 3">
    <name type="scientific">Thermoanaerobacterium thermosaccharolyticum</name>
    <name type="common">Clostridium thermosaccharolyticum</name>
    <dbReference type="NCBI Taxonomy" id="1517"/>
    <lineage>
        <taxon>Bacteria</taxon>
        <taxon>Bacillati</taxon>
        <taxon>Bacillota</taxon>
        <taxon>Clostridia</taxon>
        <taxon>Thermoanaerobacterales</taxon>
        <taxon>Thermoanaerobacteraceae</taxon>
        <taxon>Thermoanaerobacterium</taxon>
    </lineage>
</organism>
<evidence type="ECO:0000256" key="1">
    <source>
        <dbReference type="SAM" id="Phobius"/>
    </source>
</evidence>
<dbReference type="Proteomes" id="UP000215301">
    <property type="component" value="Unassembled WGS sequence"/>
</dbReference>
<sequence>MILFDTILQNPSKIFMYKKFFIGYNYKKVEVVKIQKVGCYIMKFRGKRTISIILIFIVIIFLAGYIYYIKFYNRPSKIPQYTKTSTDNAVMRETILPGEKLIFETLYKGNGDITREEQKIGASLYGKSKEDIGKIYSDWSIKEFSNDRIVLYREENGFPPDYYIISSSDGYVSLFKSDGNGGTSLVEKTDILVDNLNPNDKERILNNIVVKDIDEAYSILANLSS</sequence>
<comment type="caution">
    <text evidence="2">The sequence shown here is derived from an EMBL/GenBank/DDBJ whole genome shotgun (WGS) entry which is preliminary data.</text>
</comment>
<accession>A0A231VE33</accession>
<keyword evidence="1" id="KW-1133">Transmembrane helix</keyword>
<keyword evidence="1" id="KW-0472">Membrane</keyword>
<evidence type="ECO:0008006" key="4">
    <source>
        <dbReference type="Google" id="ProtNLM"/>
    </source>
</evidence>
<protein>
    <recommendedName>
        <fullName evidence="4">Bypass of forespore C C-terminal domain-containing protein</fullName>
    </recommendedName>
</protein>
<dbReference type="EMBL" id="NKHD01000030">
    <property type="protein sequence ID" value="OXT06414.1"/>
    <property type="molecule type" value="Genomic_DNA"/>
</dbReference>